<keyword evidence="1" id="KW-0812">Transmembrane</keyword>
<accession>A8IJ04</accession>
<name>A8IJ04_STAAU</name>
<protein>
    <submittedName>
        <fullName evidence="2">Truncated AgrC</fullName>
    </submittedName>
</protein>
<reference evidence="2" key="1">
    <citation type="submission" date="2007-09" db="EMBL/GenBank/DDBJ databases">
        <title>The impact of the phenotype and genotype in the acquisition of low level resistance to vancomycin in Staphylococcus aureus.</title>
        <authorList>
            <person name="McCulloch J.A."/>
            <person name="Barreira M.S."/>
            <person name="Reinert C."/>
            <person name="Mamizuka E.M."/>
        </authorList>
    </citation>
    <scope>NUCLEOTIDE SEQUENCE</scope>
    <source>
        <strain evidence="2">BR2</strain>
    </source>
</reference>
<proteinExistence type="predicted"/>
<feature type="transmembrane region" description="Helical" evidence="1">
    <location>
        <begin position="37"/>
        <end position="54"/>
    </location>
</feature>
<keyword evidence="1" id="KW-1133">Transmembrane helix</keyword>
<evidence type="ECO:0000256" key="1">
    <source>
        <dbReference type="SAM" id="Phobius"/>
    </source>
</evidence>
<gene>
    <name evidence="2" type="primary">agrC</name>
</gene>
<sequence length="92" mass="10894">MELLNSYNFVLFVLTQMILMFTIPAIISGIKYSKLDYFFIIVISTLSLFLFKMFDSASLIILTSFIIYYVFCQNQMVFYFVDYDFADYSILC</sequence>
<organism evidence="2">
    <name type="scientific">Staphylococcus aureus</name>
    <dbReference type="NCBI Taxonomy" id="1280"/>
    <lineage>
        <taxon>Bacteria</taxon>
        <taxon>Bacillati</taxon>
        <taxon>Bacillota</taxon>
        <taxon>Bacilli</taxon>
        <taxon>Bacillales</taxon>
        <taxon>Staphylococcaceae</taxon>
        <taxon>Staphylococcus</taxon>
    </lineage>
</organism>
<feature type="transmembrane region" description="Helical" evidence="1">
    <location>
        <begin position="6"/>
        <end position="30"/>
    </location>
</feature>
<evidence type="ECO:0000313" key="2">
    <source>
        <dbReference type="EMBL" id="ABW06446.1"/>
    </source>
</evidence>
<dbReference type="AlphaFoldDB" id="A8IJ04"/>
<dbReference type="EMBL" id="EU163259">
    <property type="protein sequence ID" value="ABW06446.1"/>
    <property type="molecule type" value="Genomic_DNA"/>
</dbReference>
<keyword evidence="1" id="KW-0472">Membrane</keyword>
<feature type="transmembrane region" description="Helical" evidence="1">
    <location>
        <begin position="60"/>
        <end position="81"/>
    </location>
</feature>